<evidence type="ECO:0000313" key="1">
    <source>
        <dbReference type="EMBL" id="MBE1604317.1"/>
    </source>
</evidence>
<gene>
    <name evidence="1" type="ORF">HEB94_001165</name>
</gene>
<protein>
    <submittedName>
        <fullName evidence="1">Uncharacterized protein</fullName>
    </submittedName>
</protein>
<dbReference type="AlphaFoldDB" id="A0A927MVZ2"/>
<comment type="caution">
    <text evidence="1">The sequence shown here is derived from an EMBL/GenBank/DDBJ whole genome shotgun (WGS) entry which is preliminary data.</text>
</comment>
<name>A0A927MVZ2_9ACTN</name>
<dbReference type="EMBL" id="JADBEM010000001">
    <property type="protein sequence ID" value="MBE1604317.1"/>
    <property type="molecule type" value="Genomic_DNA"/>
</dbReference>
<proteinExistence type="predicted"/>
<sequence length="36" mass="3680">MIVGGLIAAPLSLVRFEDTRESGAACRPSSATRCGS</sequence>
<accession>A0A927MVZ2</accession>
<keyword evidence="2" id="KW-1185">Reference proteome</keyword>
<reference evidence="1" key="1">
    <citation type="submission" date="2020-10" db="EMBL/GenBank/DDBJ databases">
        <title>Sequencing the genomes of 1000 actinobacteria strains.</title>
        <authorList>
            <person name="Klenk H.-P."/>
        </authorList>
    </citation>
    <scope>NUCLEOTIDE SEQUENCE</scope>
    <source>
        <strain evidence="1">DSM 45354</strain>
    </source>
</reference>
<dbReference type="Proteomes" id="UP000638648">
    <property type="component" value="Unassembled WGS sequence"/>
</dbReference>
<evidence type="ECO:0000313" key="2">
    <source>
        <dbReference type="Proteomes" id="UP000638648"/>
    </source>
</evidence>
<organism evidence="1 2">
    <name type="scientific">Actinopolymorpha pittospori</name>
    <dbReference type="NCBI Taxonomy" id="648752"/>
    <lineage>
        <taxon>Bacteria</taxon>
        <taxon>Bacillati</taxon>
        <taxon>Actinomycetota</taxon>
        <taxon>Actinomycetes</taxon>
        <taxon>Propionibacteriales</taxon>
        <taxon>Actinopolymorphaceae</taxon>
        <taxon>Actinopolymorpha</taxon>
    </lineage>
</organism>